<name>A0A6N0X420_CRYCO</name>
<evidence type="ECO:0000256" key="1">
    <source>
        <dbReference type="ARBA" id="ARBA00006846"/>
    </source>
</evidence>
<dbReference type="InterPro" id="IPR007125">
    <property type="entry name" value="H2A/H2B/H3"/>
</dbReference>
<dbReference type="FunFam" id="1.10.20.10:FF:000043">
    <property type="entry name" value="Histone H2B"/>
    <property type="match status" value="1"/>
</dbReference>
<evidence type="ECO:0000256" key="2">
    <source>
        <dbReference type="SAM" id="MobiDB-lite"/>
    </source>
</evidence>
<organism evidence="4">
    <name type="scientific">Crypthecodinium cohnii</name>
    <name type="common">Dinoflagellate</name>
    <name type="synonym">Glenodinium cohnii</name>
    <dbReference type="NCBI Taxonomy" id="2866"/>
    <lineage>
        <taxon>Eukaryota</taxon>
        <taxon>Sar</taxon>
        <taxon>Alveolata</taxon>
        <taxon>Dinophyceae</taxon>
        <taxon>Gonyaulacales</taxon>
        <taxon>Crypthecodiniaceae</taxon>
        <taxon>Crypthecodinium</taxon>
    </lineage>
</organism>
<proteinExistence type="evidence at transcript level"/>
<feature type="region of interest" description="Disordered" evidence="2">
    <location>
        <begin position="1"/>
        <end position="36"/>
    </location>
</feature>
<dbReference type="SMART" id="SM00427">
    <property type="entry name" value="H2B"/>
    <property type="match status" value="1"/>
</dbReference>
<dbReference type="PANTHER" id="PTHR23428">
    <property type="entry name" value="HISTONE H2B"/>
    <property type="match status" value="1"/>
</dbReference>
<dbReference type="PRINTS" id="PR00621">
    <property type="entry name" value="HISTONEH2B"/>
</dbReference>
<dbReference type="Gene3D" id="1.10.20.10">
    <property type="entry name" value="Histone, subunit A"/>
    <property type="match status" value="1"/>
</dbReference>
<dbReference type="AlphaFoldDB" id="A0A6N0X420"/>
<dbReference type="GO" id="GO:0030527">
    <property type="term" value="F:structural constituent of chromatin"/>
    <property type="evidence" value="ECO:0007669"/>
    <property type="project" value="InterPro"/>
</dbReference>
<dbReference type="GO" id="GO:0000786">
    <property type="term" value="C:nucleosome"/>
    <property type="evidence" value="ECO:0007669"/>
    <property type="project" value="InterPro"/>
</dbReference>
<dbReference type="GO" id="GO:0046982">
    <property type="term" value="F:protein heterodimerization activity"/>
    <property type="evidence" value="ECO:0007669"/>
    <property type="project" value="InterPro"/>
</dbReference>
<dbReference type="InterPro" id="IPR000558">
    <property type="entry name" value="Histone_H2B"/>
</dbReference>
<accession>A0A6N0X420</accession>
<dbReference type="InterPro" id="IPR009072">
    <property type="entry name" value="Histone-fold"/>
</dbReference>
<protein>
    <submittedName>
        <fullName evidence="4">Histone H2B.2</fullName>
    </submittedName>
</protein>
<dbReference type="EMBL" id="MN889537">
    <property type="protein sequence ID" value="QKS02550.1"/>
    <property type="molecule type" value="mRNA"/>
</dbReference>
<reference evidence="4" key="1">
    <citation type="submission" date="2020-01" db="EMBL/GenBank/DDBJ databases">
        <authorList>
            <person name="Kwok A.C.M."/>
            <person name="Wong J.T.Y."/>
        </authorList>
    </citation>
    <scope>NUCLEOTIDE SEQUENCE</scope>
</reference>
<comment type="similarity">
    <text evidence="1">Belongs to the histone H2B family.</text>
</comment>
<feature type="compositionally biased region" description="Low complexity" evidence="2">
    <location>
        <begin position="12"/>
        <end position="32"/>
    </location>
</feature>
<dbReference type="GO" id="GO:0003677">
    <property type="term" value="F:DNA binding"/>
    <property type="evidence" value="ECO:0007669"/>
    <property type="project" value="InterPro"/>
</dbReference>
<sequence>MPPKGSKRKAPADAAAAGAVPGAEGAAGPGVKKAVKKKRHQSYGSFIYKILKQVHKKMRITEQAMHIMESCVTDTFERIATEASKLMRMTGKDTLTAKEIQSAVRLVLPGELSRHALGEGNKSIMTLHESKGIAGKE</sequence>
<evidence type="ECO:0000259" key="3">
    <source>
        <dbReference type="Pfam" id="PF00125"/>
    </source>
</evidence>
<feature type="domain" description="Core Histone H2A/H2B/H3" evidence="3">
    <location>
        <begin position="32"/>
        <end position="106"/>
    </location>
</feature>
<dbReference type="SUPFAM" id="SSF47113">
    <property type="entry name" value="Histone-fold"/>
    <property type="match status" value="1"/>
</dbReference>
<dbReference type="CDD" id="cd22910">
    <property type="entry name" value="HFD_H2B"/>
    <property type="match status" value="1"/>
</dbReference>
<dbReference type="GO" id="GO:0005634">
    <property type="term" value="C:nucleus"/>
    <property type="evidence" value="ECO:0007669"/>
    <property type="project" value="UniProtKB-ARBA"/>
</dbReference>
<evidence type="ECO:0000313" key="4">
    <source>
        <dbReference type="EMBL" id="QKS02550.1"/>
    </source>
</evidence>
<dbReference type="Pfam" id="PF00125">
    <property type="entry name" value="Histone"/>
    <property type="match status" value="1"/>
</dbReference>